<keyword evidence="3" id="KW-1185">Reference proteome</keyword>
<dbReference type="SUPFAM" id="SSF69118">
    <property type="entry name" value="AhpD-like"/>
    <property type="match status" value="1"/>
</dbReference>
<dbReference type="PANTHER" id="PTHR34846">
    <property type="entry name" value="4-CARBOXYMUCONOLACTONE DECARBOXYLASE FAMILY PROTEIN (AFU_ORTHOLOGUE AFUA_6G11590)"/>
    <property type="match status" value="1"/>
</dbReference>
<accession>A0A9E6XZB6</accession>
<dbReference type="InterPro" id="IPR029032">
    <property type="entry name" value="AhpD-like"/>
</dbReference>
<name>A0A9E6XZB6_9ACTN</name>
<dbReference type="GO" id="GO:0051920">
    <property type="term" value="F:peroxiredoxin activity"/>
    <property type="evidence" value="ECO:0007669"/>
    <property type="project" value="InterPro"/>
</dbReference>
<organism evidence="2 3">
    <name type="scientific">Capillimicrobium parvum</name>
    <dbReference type="NCBI Taxonomy" id="2884022"/>
    <lineage>
        <taxon>Bacteria</taxon>
        <taxon>Bacillati</taxon>
        <taxon>Actinomycetota</taxon>
        <taxon>Thermoleophilia</taxon>
        <taxon>Solirubrobacterales</taxon>
        <taxon>Capillimicrobiaceae</taxon>
        <taxon>Capillimicrobium</taxon>
    </lineage>
</organism>
<dbReference type="NCBIfam" id="TIGR00778">
    <property type="entry name" value="ahpD_dom"/>
    <property type="match status" value="1"/>
</dbReference>
<dbReference type="KEGG" id="sbae:DSM104329_03520"/>
<evidence type="ECO:0000313" key="3">
    <source>
        <dbReference type="Proteomes" id="UP001162834"/>
    </source>
</evidence>
<reference evidence="2" key="1">
    <citation type="journal article" date="2022" name="Int. J. Syst. Evol. Microbiol.">
        <title>Pseudomonas aegrilactucae sp. nov. and Pseudomonas morbosilactucae sp. nov., pathogens causing bacterial rot of lettuce in Japan.</title>
        <authorList>
            <person name="Sawada H."/>
            <person name="Fujikawa T."/>
            <person name="Satou M."/>
        </authorList>
    </citation>
    <scope>NUCLEOTIDE SEQUENCE</scope>
    <source>
        <strain evidence="2">0166_1</strain>
    </source>
</reference>
<dbReference type="InterPro" id="IPR004675">
    <property type="entry name" value="AhpD_core"/>
</dbReference>
<feature type="domain" description="Carboxymuconolactone decarboxylase-like" evidence="1">
    <location>
        <begin position="42"/>
        <end position="122"/>
    </location>
</feature>
<dbReference type="Pfam" id="PF02627">
    <property type="entry name" value="CMD"/>
    <property type="match status" value="1"/>
</dbReference>
<dbReference type="Proteomes" id="UP001162834">
    <property type="component" value="Chromosome"/>
</dbReference>
<dbReference type="PANTHER" id="PTHR34846:SF10">
    <property type="entry name" value="CYTOPLASMIC PROTEIN"/>
    <property type="match status" value="1"/>
</dbReference>
<dbReference type="Gene3D" id="1.20.1290.10">
    <property type="entry name" value="AhpD-like"/>
    <property type="match status" value="1"/>
</dbReference>
<proteinExistence type="predicted"/>
<dbReference type="InterPro" id="IPR003779">
    <property type="entry name" value="CMD-like"/>
</dbReference>
<evidence type="ECO:0000313" key="2">
    <source>
        <dbReference type="EMBL" id="UGS37106.1"/>
    </source>
</evidence>
<evidence type="ECO:0000259" key="1">
    <source>
        <dbReference type="Pfam" id="PF02627"/>
    </source>
</evidence>
<gene>
    <name evidence="2" type="ORF">DSM104329_03520</name>
</gene>
<sequence length="177" mass="18737">MVLGAGGGLALDPGPIPAYRHGMTPTTATSHAPRLDLGEELPAAYAAIVRLDQAASGQIDAALKALVELRVSQINGCAFCLDMHARALRELGESQQRLDMLAAWREVSLFDERERAALEFAESVTRLEPGGVPDDVWDAAAAAFPGQQMAGLLAAVIVINAWNRVAVPSRMAVPEIA</sequence>
<dbReference type="AlphaFoldDB" id="A0A9E6XZB6"/>
<protein>
    <recommendedName>
        <fullName evidence="1">Carboxymuconolactone decarboxylase-like domain-containing protein</fullName>
    </recommendedName>
</protein>
<dbReference type="EMBL" id="CP087164">
    <property type="protein sequence ID" value="UGS37106.1"/>
    <property type="molecule type" value="Genomic_DNA"/>
</dbReference>